<evidence type="ECO:0000256" key="9">
    <source>
        <dbReference type="ARBA" id="ARBA00022840"/>
    </source>
</evidence>
<protein>
    <recommendedName>
        <fullName evidence="3">histidine kinase</fullName>
        <ecNumber evidence="3">2.7.13.3</ecNumber>
    </recommendedName>
</protein>
<dbReference type="CDD" id="cd12912">
    <property type="entry name" value="PDC2_MCP_like"/>
    <property type="match status" value="1"/>
</dbReference>
<evidence type="ECO:0000256" key="2">
    <source>
        <dbReference type="ARBA" id="ARBA00004651"/>
    </source>
</evidence>
<dbReference type="SMART" id="SM00387">
    <property type="entry name" value="HATPase_c"/>
    <property type="match status" value="1"/>
</dbReference>
<dbReference type="InterPro" id="IPR004358">
    <property type="entry name" value="Sig_transdc_His_kin-like_C"/>
</dbReference>
<keyword evidence="11" id="KW-0902">Two-component regulatory system</keyword>
<feature type="transmembrane region" description="Helical" evidence="13">
    <location>
        <begin position="34"/>
        <end position="53"/>
    </location>
</feature>
<evidence type="ECO:0000313" key="15">
    <source>
        <dbReference type="EMBL" id="MFC7152578.1"/>
    </source>
</evidence>
<dbReference type="InterPro" id="IPR010559">
    <property type="entry name" value="Sig_transdc_His_kin_internal"/>
</dbReference>
<keyword evidence="16" id="KW-1185">Reference proteome</keyword>
<dbReference type="InterPro" id="IPR033479">
    <property type="entry name" value="dCache_1"/>
</dbReference>
<dbReference type="EC" id="2.7.13.3" evidence="3"/>
<dbReference type="PRINTS" id="PR00344">
    <property type="entry name" value="BCTRLSENSOR"/>
</dbReference>
<dbReference type="Pfam" id="PF06580">
    <property type="entry name" value="His_kinase"/>
    <property type="match status" value="1"/>
</dbReference>
<evidence type="ECO:0000256" key="5">
    <source>
        <dbReference type="ARBA" id="ARBA00022679"/>
    </source>
</evidence>
<accession>A0ABW2FLC7</accession>
<dbReference type="PANTHER" id="PTHR34220">
    <property type="entry name" value="SENSOR HISTIDINE KINASE YPDA"/>
    <property type="match status" value="1"/>
</dbReference>
<evidence type="ECO:0000259" key="14">
    <source>
        <dbReference type="PROSITE" id="PS50109"/>
    </source>
</evidence>
<dbReference type="InterPro" id="IPR005467">
    <property type="entry name" value="His_kinase_dom"/>
</dbReference>
<reference evidence="16" key="1">
    <citation type="journal article" date="2019" name="Int. J. Syst. Evol. Microbiol.">
        <title>The Global Catalogue of Microorganisms (GCM) 10K type strain sequencing project: providing services to taxonomists for standard genome sequencing and annotation.</title>
        <authorList>
            <consortium name="The Broad Institute Genomics Platform"/>
            <consortium name="The Broad Institute Genome Sequencing Center for Infectious Disease"/>
            <person name="Wu L."/>
            <person name="Ma J."/>
        </authorList>
    </citation>
    <scope>NUCLEOTIDE SEQUENCE [LARGE SCALE GENOMIC DNA]</scope>
    <source>
        <strain evidence="16">KCTC 12907</strain>
    </source>
</reference>
<comment type="subcellular location">
    <subcellularLocation>
        <location evidence="2">Cell membrane</location>
        <topology evidence="2">Multi-pass membrane protein</topology>
    </subcellularLocation>
</comment>
<evidence type="ECO:0000256" key="8">
    <source>
        <dbReference type="ARBA" id="ARBA00022777"/>
    </source>
</evidence>
<dbReference type="Proteomes" id="UP001596378">
    <property type="component" value="Unassembled WGS sequence"/>
</dbReference>
<organism evidence="15 16">
    <name type="scientific">Cohnella cellulosilytica</name>
    <dbReference type="NCBI Taxonomy" id="986710"/>
    <lineage>
        <taxon>Bacteria</taxon>
        <taxon>Bacillati</taxon>
        <taxon>Bacillota</taxon>
        <taxon>Bacilli</taxon>
        <taxon>Bacillales</taxon>
        <taxon>Paenibacillaceae</taxon>
        <taxon>Cohnella</taxon>
    </lineage>
</organism>
<comment type="caution">
    <text evidence="15">The sequence shown here is derived from an EMBL/GenBank/DDBJ whole genome shotgun (WGS) entry which is preliminary data.</text>
</comment>
<dbReference type="SUPFAM" id="SSF55874">
    <property type="entry name" value="ATPase domain of HSP90 chaperone/DNA topoisomerase II/histidine kinase"/>
    <property type="match status" value="1"/>
</dbReference>
<keyword evidence="10 13" id="KW-1133">Transmembrane helix</keyword>
<dbReference type="GO" id="GO:0004673">
    <property type="term" value="F:protein histidine kinase activity"/>
    <property type="evidence" value="ECO:0007669"/>
    <property type="project" value="UniProtKB-EC"/>
</dbReference>
<evidence type="ECO:0000256" key="6">
    <source>
        <dbReference type="ARBA" id="ARBA00022692"/>
    </source>
</evidence>
<dbReference type="Gene3D" id="3.30.450.20">
    <property type="entry name" value="PAS domain"/>
    <property type="match status" value="2"/>
</dbReference>
<evidence type="ECO:0000256" key="3">
    <source>
        <dbReference type="ARBA" id="ARBA00012438"/>
    </source>
</evidence>
<feature type="transmembrane region" description="Helical" evidence="13">
    <location>
        <begin position="325"/>
        <end position="344"/>
    </location>
</feature>
<keyword evidence="9" id="KW-0067">ATP-binding</keyword>
<gene>
    <name evidence="15" type="ORF">ACFQMJ_28915</name>
</gene>
<evidence type="ECO:0000256" key="11">
    <source>
        <dbReference type="ARBA" id="ARBA00023012"/>
    </source>
</evidence>
<dbReference type="Pfam" id="PF02743">
    <property type="entry name" value="dCache_1"/>
    <property type="match status" value="1"/>
</dbReference>
<feature type="domain" description="Histidine kinase" evidence="14">
    <location>
        <begin position="506"/>
        <end position="618"/>
    </location>
</feature>
<evidence type="ECO:0000256" key="12">
    <source>
        <dbReference type="ARBA" id="ARBA00023136"/>
    </source>
</evidence>
<dbReference type="InterPro" id="IPR050640">
    <property type="entry name" value="Bact_2-comp_sensor_kinase"/>
</dbReference>
<comment type="catalytic activity">
    <reaction evidence="1">
        <text>ATP + protein L-histidine = ADP + protein N-phospho-L-histidine.</text>
        <dbReference type="EC" id="2.7.13.3"/>
    </reaction>
</comment>
<sequence>MREDREFVPHRRPANGIGALHRILRRFSIPRPWLLAYLLLIVVPAAIFLYGYYERSSAILKSEVMRTMQQALKQAGSNLSYRLEHIEDISNAAFMNANLHSYLSVGADDQSIGIQLQVIKDLRYLVETVQSNSDVFHVRLFVDKSKIYSGERINFFTLDSLKSRPWFPAIIAANGNIVWTGSYEESFLDGGDANIFSSARMLRDPENYDKVSGVLMVDVKESLVSDILAELQFSPGTQVYLVDPAGDIIFHPERSLIGTKIDPSILAVLNEGNEGVQTVKLNGTVNDVLFTTLNPAGWKLVAQGTDSQLSPHSVKLTQRSEWTSLIEYVALFLVLPFVLLAIIVRGMNRRVNHVITIIRKEGTDSLNEIPNVNGDFHMLERSVDHLIIRVRTLVEEKYKAQIHEREAQLLALQAQINPHFLYNTLDTINWIAIGKGASDISQMIDNLAKYFRLSLNQGKNIVSVEDELRLAQVYLEIQQSRFLDTFDFKLDVQPELTDYQIPKLILQPIVENALLHGIRKAKDRRGLIVISAREDKGDLIFAVSDNGIGMEEAFAQQLIIQAQTGSNGNRSGSANGSSYGLFNVNERIKLYAGDDYGVDVHSRPGAGTTVTVRLKAEPAKGHGGIAE</sequence>
<dbReference type="PANTHER" id="PTHR34220:SF7">
    <property type="entry name" value="SENSOR HISTIDINE KINASE YPDA"/>
    <property type="match status" value="1"/>
</dbReference>
<keyword evidence="7" id="KW-0547">Nucleotide-binding</keyword>
<evidence type="ECO:0000256" key="7">
    <source>
        <dbReference type="ARBA" id="ARBA00022741"/>
    </source>
</evidence>
<name>A0ABW2FLC7_9BACL</name>
<dbReference type="EMBL" id="JBHTAI010000024">
    <property type="protein sequence ID" value="MFC7152578.1"/>
    <property type="molecule type" value="Genomic_DNA"/>
</dbReference>
<keyword evidence="4" id="KW-1003">Cell membrane</keyword>
<evidence type="ECO:0000256" key="1">
    <source>
        <dbReference type="ARBA" id="ARBA00000085"/>
    </source>
</evidence>
<evidence type="ECO:0000256" key="10">
    <source>
        <dbReference type="ARBA" id="ARBA00022989"/>
    </source>
</evidence>
<dbReference type="RefSeq" id="WP_378051748.1">
    <property type="nucleotide sequence ID" value="NZ_JBHMDN010000035.1"/>
</dbReference>
<dbReference type="PROSITE" id="PS50109">
    <property type="entry name" value="HIS_KIN"/>
    <property type="match status" value="1"/>
</dbReference>
<dbReference type="InterPro" id="IPR036890">
    <property type="entry name" value="HATPase_C_sf"/>
</dbReference>
<keyword evidence="6 13" id="KW-0812">Transmembrane</keyword>
<dbReference type="InterPro" id="IPR003594">
    <property type="entry name" value="HATPase_dom"/>
</dbReference>
<evidence type="ECO:0000256" key="4">
    <source>
        <dbReference type="ARBA" id="ARBA00022475"/>
    </source>
</evidence>
<keyword evidence="5 15" id="KW-0808">Transferase</keyword>
<keyword evidence="12 13" id="KW-0472">Membrane</keyword>
<evidence type="ECO:0000256" key="13">
    <source>
        <dbReference type="SAM" id="Phobius"/>
    </source>
</evidence>
<proteinExistence type="predicted"/>
<evidence type="ECO:0000313" key="16">
    <source>
        <dbReference type="Proteomes" id="UP001596378"/>
    </source>
</evidence>
<dbReference type="Pfam" id="PF02518">
    <property type="entry name" value="HATPase_c"/>
    <property type="match status" value="1"/>
</dbReference>
<dbReference type="Gene3D" id="3.30.565.10">
    <property type="entry name" value="Histidine kinase-like ATPase, C-terminal domain"/>
    <property type="match status" value="1"/>
</dbReference>
<keyword evidence="8 15" id="KW-0418">Kinase</keyword>